<comment type="subcellular location">
    <subcellularLocation>
        <location evidence="8">Cytoplasm</location>
    </subcellularLocation>
</comment>
<comment type="catalytic activity">
    <reaction evidence="8">
        <text>apo-[ACP] + CoA = holo-[ACP] + adenosine 3',5'-bisphosphate + H(+)</text>
        <dbReference type="Rhea" id="RHEA:12068"/>
        <dbReference type="Rhea" id="RHEA-COMP:9685"/>
        <dbReference type="Rhea" id="RHEA-COMP:9690"/>
        <dbReference type="ChEBI" id="CHEBI:15378"/>
        <dbReference type="ChEBI" id="CHEBI:29999"/>
        <dbReference type="ChEBI" id="CHEBI:57287"/>
        <dbReference type="ChEBI" id="CHEBI:58343"/>
        <dbReference type="ChEBI" id="CHEBI:64479"/>
        <dbReference type="EC" id="2.7.8.7"/>
    </reaction>
</comment>
<dbReference type="InterPro" id="IPR002582">
    <property type="entry name" value="ACPS"/>
</dbReference>
<reference evidence="11" key="1">
    <citation type="journal article" date="2019" name="Int. J. Syst. Evol. Microbiol.">
        <title>The Global Catalogue of Microorganisms (GCM) 10K type strain sequencing project: providing services to taxonomists for standard genome sequencing and annotation.</title>
        <authorList>
            <consortium name="The Broad Institute Genomics Platform"/>
            <consortium name="The Broad Institute Genome Sequencing Center for Infectious Disease"/>
            <person name="Wu L."/>
            <person name="Ma J."/>
        </authorList>
    </citation>
    <scope>NUCLEOTIDE SEQUENCE [LARGE SCALE GENOMIC DNA]</scope>
    <source>
        <strain evidence="11">TISTR 2466</strain>
    </source>
</reference>
<evidence type="ECO:0000256" key="1">
    <source>
        <dbReference type="ARBA" id="ARBA00022516"/>
    </source>
</evidence>
<evidence type="ECO:0000256" key="6">
    <source>
        <dbReference type="ARBA" id="ARBA00023098"/>
    </source>
</evidence>
<dbReference type="InterPro" id="IPR037143">
    <property type="entry name" value="4-PPantetheinyl_Trfase_dom_sf"/>
</dbReference>
<evidence type="ECO:0000256" key="8">
    <source>
        <dbReference type="HAMAP-Rule" id="MF_00101"/>
    </source>
</evidence>
<keyword evidence="8" id="KW-0963">Cytoplasm</keyword>
<evidence type="ECO:0000259" key="9">
    <source>
        <dbReference type="Pfam" id="PF01648"/>
    </source>
</evidence>
<accession>A0ABW5S631</accession>
<comment type="function">
    <text evidence="8">Transfers the 4'-phosphopantetheine moiety from coenzyme A to a Ser of acyl-carrier-protein.</text>
</comment>
<evidence type="ECO:0000256" key="3">
    <source>
        <dbReference type="ARBA" id="ARBA00022723"/>
    </source>
</evidence>
<keyword evidence="5 8" id="KW-0460">Magnesium</keyword>
<feature type="domain" description="4'-phosphopantetheinyl transferase" evidence="9">
    <location>
        <begin position="4"/>
        <end position="100"/>
    </location>
</feature>
<evidence type="ECO:0000256" key="2">
    <source>
        <dbReference type="ARBA" id="ARBA00022679"/>
    </source>
</evidence>
<evidence type="ECO:0000313" key="11">
    <source>
        <dbReference type="Proteomes" id="UP001597399"/>
    </source>
</evidence>
<protein>
    <recommendedName>
        <fullName evidence="8">Holo-[acyl-carrier-protein] synthase</fullName>
        <shortName evidence="8">Holo-ACP synthase</shortName>
        <ecNumber evidence="8">2.7.8.7</ecNumber>
    </recommendedName>
    <alternativeName>
        <fullName evidence="8">4'-phosphopantetheinyl transferase AcpS</fullName>
    </alternativeName>
</protein>
<dbReference type="GO" id="GO:0008897">
    <property type="term" value="F:holo-[acyl-carrier-protein] synthase activity"/>
    <property type="evidence" value="ECO:0007669"/>
    <property type="project" value="UniProtKB-EC"/>
</dbReference>
<keyword evidence="11" id="KW-1185">Reference proteome</keyword>
<evidence type="ECO:0000256" key="5">
    <source>
        <dbReference type="ARBA" id="ARBA00022842"/>
    </source>
</evidence>
<dbReference type="Gene3D" id="3.90.470.20">
    <property type="entry name" value="4'-phosphopantetheinyl transferase domain"/>
    <property type="match status" value="1"/>
</dbReference>
<dbReference type="EMBL" id="JBHUMQ010000037">
    <property type="protein sequence ID" value="MFD2695086.1"/>
    <property type="molecule type" value="Genomic_DNA"/>
</dbReference>
<dbReference type="InterPro" id="IPR004568">
    <property type="entry name" value="Ppantetheine-prot_Trfase_dom"/>
</dbReference>
<dbReference type="NCBIfam" id="TIGR00516">
    <property type="entry name" value="acpS"/>
    <property type="match status" value="1"/>
</dbReference>
<evidence type="ECO:0000313" key="10">
    <source>
        <dbReference type="EMBL" id="MFD2695086.1"/>
    </source>
</evidence>
<keyword evidence="3 8" id="KW-0479">Metal-binding</keyword>
<proteinExistence type="inferred from homology"/>
<dbReference type="Proteomes" id="UP001597399">
    <property type="component" value="Unassembled WGS sequence"/>
</dbReference>
<keyword evidence="4 8" id="KW-0276">Fatty acid metabolism</keyword>
<comment type="similarity">
    <text evidence="8">Belongs to the P-Pant transferase superfamily. AcpS family.</text>
</comment>
<dbReference type="NCBIfam" id="TIGR00556">
    <property type="entry name" value="pantethn_trn"/>
    <property type="match status" value="1"/>
</dbReference>
<evidence type="ECO:0000256" key="4">
    <source>
        <dbReference type="ARBA" id="ARBA00022832"/>
    </source>
</evidence>
<dbReference type="RefSeq" id="WP_253065423.1">
    <property type="nucleotide sequence ID" value="NZ_JAMXWM010000045.1"/>
</dbReference>
<dbReference type="HAMAP" id="MF_00101">
    <property type="entry name" value="AcpS"/>
    <property type="match status" value="1"/>
</dbReference>
<keyword evidence="7 8" id="KW-0275">Fatty acid biosynthesis</keyword>
<feature type="binding site" evidence="8">
    <location>
        <position position="57"/>
    </location>
    <ligand>
        <name>Mg(2+)</name>
        <dbReference type="ChEBI" id="CHEBI:18420"/>
    </ligand>
</feature>
<dbReference type="Pfam" id="PF01648">
    <property type="entry name" value="ACPS"/>
    <property type="match status" value="1"/>
</dbReference>
<comment type="caution">
    <text evidence="10">The sequence shown here is derived from an EMBL/GenBank/DDBJ whole genome shotgun (WGS) entry which is preliminary data.</text>
</comment>
<dbReference type="EC" id="2.7.8.7" evidence="8"/>
<keyword evidence="6 8" id="KW-0443">Lipid metabolism</keyword>
<comment type="cofactor">
    <cofactor evidence="8">
        <name>Mg(2+)</name>
        <dbReference type="ChEBI" id="CHEBI:18420"/>
    </cofactor>
</comment>
<keyword evidence="2 8" id="KW-0808">Transferase</keyword>
<feature type="binding site" evidence="8">
    <location>
        <position position="8"/>
    </location>
    <ligand>
        <name>Mg(2+)</name>
        <dbReference type="ChEBI" id="CHEBI:18420"/>
    </ligand>
</feature>
<organism evidence="10 11">
    <name type="scientific">Sporolactobacillus shoreicorticis</name>
    <dbReference type="NCBI Taxonomy" id="1923877"/>
    <lineage>
        <taxon>Bacteria</taxon>
        <taxon>Bacillati</taxon>
        <taxon>Bacillota</taxon>
        <taxon>Bacilli</taxon>
        <taxon>Bacillales</taxon>
        <taxon>Sporolactobacillaceae</taxon>
        <taxon>Sporolactobacillus</taxon>
    </lineage>
</organism>
<gene>
    <name evidence="8 10" type="primary">acpS</name>
    <name evidence="10" type="ORF">ACFSUE_15885</name>
</gene>
<dbReference type="InterPro" id="IPR008278">
    <property type="entry name" value="4-PPantetheinyl_Trfase_dom"/>
</dbReference>
<sequence>MIKGIGVDLIELDRVAKQIHQDAFLERVLTEKERKQFDILSGRRKLEFLAGRFSAKEAYAKACGTGIGKSVSFQDLTIINDSFGKPLLEDRTSPGDTVHVSITHTDHTAAAFVIIESLSC</sequence>
<evidence type="ECO:0000256" key="7">
    <source>
        <dbReference type="ARBA" id="ARBA00023160"/>
    </source>
</evidence>
<name>A0ABW5S631_9BACL</name>
<dbReference type="SUPFAM" id="SSF56214">
    <property type="entry name" value="4'-phosphopantetheinyl transferase"/>
    <property type="match status" value="1"/>
</dbReference>
<keyword evidence="1 8" id="KW-0444">Lipid biosynthesis</keyword>